<dbReference type="Proteomes" id="UP001642464">
    <property type="component" value="Unassembled WGS sequence"/>
</dbReference>
<protein>
    <submittedName>
        <fullName evidence="1">Uncharacterized protein</fullName>
    </submittedName>
</protein>
<sequence>GLLMRQQPGFTSTTLYLAKEVRLCATWLELEEADGSRFDSSSRTVGPGDLISLPLDEEPEAAMEACQRACLDVGKAGFALDGLDARLLEHWEAEELRERMKRKELRPRQSDSSSPSMVLLEPKAFFVGLEMFNDMDAFAGSDARVLKGRFGIAQCREICLQEGFCGFAIQNGVARFRSAAAPVLRERLLPSRGTVFYILTTEEVSESSASPHQGGALQRVLTKLWSPSQAALQGGRSARSLEVKDPSGSSEGFEIVSCPHEALERFLGESISQDCLSIDDVVSF</sequence>
<reference evidence="1 2" key="1">
    <citation type="submission" date="2024-02" db="EMBL/GenBank/DDBJ databases">
        <authorList>
            <person name="Chen Y."/>
            <person name="Shah S."/>
            <person name="Dougan E. K."/>
            <person name="Thang M."/>
            <person name="Chan C."/>
        </authorList>
    </citation>
    <scope>NUCLEOTIDE SEQUENCE [LARGE SCALE GENOMIC DNA]</scope>
</reference>
<name>A0ABP0LIC2_9DINO</name>
<dbReference type="EMBL" id="CAXAMM010016491">
    <property type="protein sequence ID" value="CAK9038938.1"/>
    <property type="molecule type" value="Genomic_DNA"/>
</dbReference>
<keyword evidence="2" id="KW-1185">Reference proteome</keyword>
<evidence type="ECO:0000313" key="2">
    <source>
        <dbReference type="Proteomes" id="UP001642464"/>
    </source>
</evidence>
<feature type="non-terminal residue" evidence="1">
    <location>
        <position position="1"/>
    </location>
</feature>
<proteinExistence type="predicted"/>
<evidence type="ECO:0000313" key="1">
    <source>
        <dbReference type="EMBL" id="CAK9038938.1"/>
    </source>
</evidence>
<accession>A0ABP0LIC2</accession>
<comment type="caution">
    <text evidence="1">The sequence shown here is derived from an EMBL/GenBank/DDBJ whole genome shotgun (WGS) entry which is preliminary data.</text>
</comment>
<organism evidence="1 2">
    <name type="scientific">Durusdinium trenchii</name>
    <dbReference type="NCBI Taxonomy" id="1381693"/>
    <lineage>
        <taxon>Eukaryota</taxon>
        <taxon>Sar</taxon>
        <taxon>Alveolata</taxon>
        <taxon>Dinophyceae</taxon>
        <taxon>Suessiales</taxon>
        <taxon>Symbiodiniaceae</taxon>
        <taxon>Durusdinium</taxon>
    </lineage>
</organism>
<gene>
    <name evidence="1" type="ORF">SCF082_LOCUS22840</name>
</gene>